<organism evidence="1 2">
    <name type="scientific">Thalassovita litoralis</name>
    <dbReference type="NCBI Taxonomy" id="1010611"/>
    <lineage>
        <taxon>Bacteria</taxon>
        <taxon>Pseudomonadati</taxon>
        <taxon>Pseudomonadota</taxon>
        <taxon>Alphaproteobacteria</taxon>
        <taxon>Rhodobacterales</taxon>
        <taxon>Roseobacteraceae</taxon>
        <taxon>Thalassovita</taxon>
    </lineage>
</organism>
<gene>
    <name evidence="1" type="ORF">SAMN06265173_11225</name>
</gene>
<accession>A0A521DQI0</accession>
<dbReference type="RefSeq" id="WP_185958991.1">
    <property type="nucleotide sequence ID" value="NZ_FXTO01000012.1"/>
</dbReference>
<keyword evidence="2" id="KW-1185">Reference proteome</keyword>
<proteinExistence type="predicted"/>
<sequence length="48" mass="5211">MSQPHKTPVQTAALAALEQAYAYYTPAPYVAAVTEDVAPDYYEYAKAA</sequence>
<dbReference type="AlphaFoldDB" id="A0A521DQI0"/>
<evidence type="ECO:0000313" key="2">
    <source>
        <dbReference type="Proteomes" id="UP000316030"/>
    </source>
</evidence>
<reference evidence="1 2" key="1">
    <citation type="submission" date="2017-05" db="EMBL/GenBank/DDBJ databases">
        <authorList>
            <person name="Varghese N."/>
            <person name="Submissions S."/>
        </authorList>
    </citation>
    <scope>NUCLEOTIDE SEQUENCE [LARGE SCALE GENOMIC DNA]</scope>
    <source>
        <strain evidence="1 2">DSM 29506</strain>
    </source>
</reference>
<name>A0A521DQI0_9RHOB</name>
<dbReference type="EMBL" id="FXTO01000012">
    <property type="protein sequence ID" value="SMO73825.1"/>
    <property type="molecule type" value="Genomic_DNA"/>
</dbReference>
<protein>
    <submittedName>
        <fullName evidence="1">Uncharacterized protein</fullName>
    </submittedName>
</protein>
<evidence type="ECO:0000313" key="1">
    <source>
        <dbReference type="EMBL" id="SMO73825.1"/>
    </source>
</evidence>
<dbReference type="Proteomes" id="UP000316030">
    <property type="component" value="Unassembled WGS sequence"/>
</dbReference>